<dbReference type="VEuPathDB" id="FungiDB:ATEG_08733"/>
<dbReference type="PANTHER" id="PTHR46082:SF6">
    <property type="entry name" value="AAA+ ATPASE DOMAIN-CONTAINING PROTEIN-RELATED"/>
    <property type="match status" value="1"/>
</dbReference>
<dbReference type="SUPFAM" id="SSF53167">
    <property type="entry name" value="Purine and uridine phosphorylases"/>
    <property type="match status" value="1"/>
</dbReference>
<dbReference type="InterPro" id="IPR035994">
    <property type="entry name" value="Nucleoside_phosphorylase_sf"/>
</dbReference>
<dbReference type="InterPro" id="IPR053137">
    <property type="entry name" value="NLR-like"/>
</dbReference>
<dbReference type="Pfam" id="PF00931">
    <property type="entry name" value="NB-ARC"/>
    <property type="match status" value="1"/>
</dbReference>
<evidence type="ECO:0000313" key="4">
    <source>
        <dbReference type="Proteomes" id="UP000452235"/>
    </source>
</evidence>
<dbReference type="OrthoDB" id="1658288at2759"/>
<dbReference type="SUPFAM" id="SSF52540">
    <property type="entry name" value="P-loop containing nucleoside triphosphate hydrolases"/>
    <property type="match status" value="1"/>
</dbReference>
<dbReference type="AlphaFoldDB" id="A0A5M3Z9J2"/>
<evidence type="ECO:0000259" key="2">
    <source>
        <dbReference type="Pfam" id="PF01048"/>
    </source>
</evidence>
<accession>A0A5M3Z9J2</accession>
<sequence>MENPPKEHYTVAWISALPIELSVAQCALDEYHGLFNDQDLGDPNTYILGSIQRHNIVIVSPLCGVTGPSGAARITANVRRTFKNIRFGFLVGLGGGIPSEKHDVRLGDVVVGIPGDGLGGVLPRDIGKHLGDGSFKITGHLNKPPDVVLSAVTALQSRHQFGEKRILSYITKMVERHPNLHGLVYDKTRSDKLYEGSDLIMNRIPRESPEPMIHYGIIASGGQLIKDANLRNHLGREFNVLCVEMEATGVVDALPCLVIRGISDYADSYKDDAWQGYAAATAAAYAKELLSVIGPLRPSEDSEHARALGAVDGKMFNVNFESIDILAVDRFIGRDTDLLNLRDRLSPEVSKSRKIAVVQGLGGLGKTQLAIHFVLRYKEEFSAIFWVNGKTRETACQSMASFLAKLPRVECQGTNDENVEEQAVQVLSWLSQAGNSKWLLVFDNVDGCCPSGDPDADHYDITRFFPAAHHGSILITTRQLSLANRVGRDPYVIQKLPPAESIELLVTHAGPVVPMTEKDNPGVCRQYLLPTRYLFD</sequence>
<feature type="domain" description="NB-ARC" evidence="1">
    <location>
        <begin position="341"/>
        <end position="509"/>
    </location>
</feature>
<dbReference type="GO" id="GO:0043531">
    <property type="term" value="F:ADP binding"/>
    <property type="evidence" value="ECO:0007669"/>
    <property type="project" value="InterPro"/>
</dbReference>
<keyword evidence="4" id="KW-1185">Reference proteome</keyword>
<organism evidence="3 4">
    <name type="scientific">Aspergillus terreus</name>
    <dbReference type="NCBI Taxonomy" id="33178"/>
    <lineage>
        <taxon>Eukaryota</taxon>
        <taxon>Fungi</taxon>
        <taxon>Dikarya</taxon>
        <taxon>Ascomycota</taxon>
        <taxon>Pezizomycotina</taxon>
        <taxon>Eurotiomycetes</taxon>
        <taxon>Eurotiomycetidae</taxon>
        <taxon>Eurotiales</taxon>
        <taxon>Aspergillaceae</taxon>
        <taxon>Aspergillus</taxon>
        <taxon>Aspergillus subgen. Circumdati</taxon>
    </lineage>
</organism>
<dbReference type="EMBL" id="BLJY01000010">
    <property type="protein sequence ID" value="GFF19492.1"/>
    <property type="molecule type" value="Genomic_DNA"/>
</dbReference>
<dbReference type="Gene3D" id="3.40.50.300">
    <property type="entry name" value="P-loop containing nucleotide triphosphate hydrolases"/>
    <property type="match status" value="1"/>
</dbReference>
<dbReference type="InterPro" id="IPR000845">
    <property type="entry name" value="Nucleoside_phosphorylase_d"/>
</dbReference>
<dbReference type="Gene3D" id="3.40.50.1580">
    <property type="entry name" value="Nucleoside phosphorylase domain"/>
    <property type="match status" value="1"/>
</dbReference>
<feature type="domain" description="Nucleoside phosphorylase" evidence="2">
    <location>
        <begin position="44"/>
        <end position="283"/>
    </location>
</feature>
<reference evidence="3 4" key="1">
    <citation type="submission" date="2020-01" db="EMBL/GenBank/DDBJ databases">
        <title>Aspergillus terreus IFO 6365 whole genome shotgun sequence.</title>
        <authorList>
            <person name="Kanamasa S."/>
            <person name="Takahashi H."/>
        </authorList>
    </citation>
    <scope>NUCLEOTIDE SEQUENCE [LARGE SCALE GENOMIC DNA]</scope>
    <source>
        <strain evidence="3 4">IFO 6365</strain>
    </source>
</reference>
<dbReference type="PANTHER" id="PTHR46082">
    <property type="entry name" value="ATP/GTP-BINDING PROTEIN-RELATED"/>
    <property type="match status" value="1"/>
</dbReference>
<evidence type="ECO:0000313" key="3">
    <source>
        <dbReference type="EMBL" id="GFF19492.1"/>
    </source>
</evidence>
<dbReference type="InterPro" id="IPR002182">
    <property type="entry name" value="NB-ARC"/>
</dbReference>
<comment type="caution">
    <text evidence="3">The sequence shown here is derived from an EMBL/GenBank/DDBJ whole genome shotgun (WGS) entry which is preliminary data.</text>
</comment>
<proteinExistence type="predicted"/>
<dbReference type="GO" id="GO:0009116">
    <property type="term" value="P:nucleoside metabolic process"/>
    <property type="evidence" value="ECO:0007669"/>
    <property type="project" value="InterPro"/>
</dbReference>
<dbReference type="InterPro" id="IPR027417">
    <property type="entry name" value="P-loop_NTPase"/>
</dbReference>
<gene>
    <name evidence="3" type="ORF">ATEIFO6365_0010026500</name>
</gene>
<dbReference type="Proteomes" id="UP000452235">
    <property type="component" value="Unassembled WGS sequence"/>
</dbReference>
<name>A0A5M3Z9J2_ASPTE</name>
<dbReference type="GO" id="GO:0003824">
    <property type="term" value="F:catalytic activity"/>
    <property type="evidence" value="ECO:0007669"/>
    <property type="project" value="InterPro"/>
</dbReference>
<dbReference type="Pfam" id="PF01048">
    <property type="entry name" value="PNP_UDP_1"/>
    <property type="match status" value="1"/>
</dbReference>
<evidence type="ECO:0000259" key="1">
    <source>
        <dbReference type="Pfam" id="PF00931"/>
    </source>
</evidence>
<protein>
    <submittedName>
        <fullName evidence="3">Pfs, NB-ARC and TPR domain protein</fullName>
    </submittedName>
</protein>